<feature type="chain" id="PRO_5012031156" description="Ysc84 actin-binding domain-containing protein" evidence="1">
    <location>
        <begin position="27"/>
        <end position="233"/>
    </location>
</feature>
<dbReference type="CDD" id="cd11524">
    <property type="entry name" value="SYLF"/>
    <property type="match status" value="1"/>
</dbReference>
<dbReference type="PANTHER" id="PTHR15629">
    <property type="entry name" value="SH3YL1 PROTEIN"/>
    <property type="match status" value="1"/>
</dbReference>
<organism evidence="3">
    <name type="scientific">Candidatus Atribacter allofermentans</name>
    <dbReference type="NCBI Taxonomy" id="1852833"/>
    <lineage>
        <taxon>Bacteria</taxon>
        <taxon>Pseudomonadati</taxon>
        <taxon>Atribacterota</taxon>
        <taxon>Atribacteria</taxon>
        <taxon>Atribacterales</taxon>
        <taxon>Atribacteraceae</taxon>
        <taxon>Atribacter</taxon>
    </lineage>
</organism>
<reference evidence="3" key="1">
    <citation type="submission" date="2017-02" db="EMBL/GenBank/DDBJ databases">
        <title>Delving into the versatile metabolic prowess of the omnipresent phylum Bacteroidetes.</title>
        <authorList>
            <person name="Nobu M.K."/>
            <person name="Mei R."/>
            <person name="Narihiro T."/>
            <person name="Kuroda K."/>
            <person name="Liu W.-T."/>
        </authorList>
    </citation>
    <scope>NUCLEOTIDE SEQUENCE</scope>
    <source>
        <strain evidence="3">ADurb.Bin276</strain>
    </source>
</reference>
<dbReference type="AlphaFoldDB" id="A0A1V5SZS2"/>
<dbReference type="EMBL" id="MWBQ01000048">
    <property type="protein sequence ID" value="OQA59671.1"/>
    <property type="molecule type" value="Genomic_DNA"/>
</dbReference>
<comment type="caution">
    <text evidence="3">The sequence shown here is derived from an EMBL/GenBank/DDBJ whole genome shotgun (WGS) entry which is preliminary data.</text>
</comment>
<keyword evidence="1" id="KW-0732">Signal</keyword>
<sequence length="233" mass="25888">MNKTKKFLLLSLILTVLFSLGPIARANDEIIDQSIEALHDLSKIPERDVFFYLLEKAEAIAIFPKVVRLGLGLGAQYGDGLVYRKEFNKNNWYGPAFYKIYGVSFGPQVGIQSTSLILLIMNQDGMEIFYNDGLTLGGNVSVAAGPIGRSFSAEVDLNLDSSIYSYSQSRGLYIGLSVQGAQVKQNRQANRQLYKESIDPEEILMSKVSSNPASLRLLQMIKDLITKNSVDDY</sequence>
<proteinExistence type="predicted"/>
<accession>A0A1V5SZS2</accession>
<dbReference type="PANTHER" id="PTHR15629:SF2">
    <property type="entry name" value="SH3 DOMAIN-CONTAINING YSC84-LIKE PROTEIN 1"/>
    <property type="match status" value="1"/>
</dbReference>
<gene>
    <name evidence="3" type="ORF">BWY41_00825</name>
</gene>
<dbReference type="Proteomes" id="UP000485569">
    <property type="component" value="Unassembled WGS sequence"/>
</dbReference>
<protein>
    <recommendedName>
        <fullName evidence="2">Ysc84 actin-binding domain-containing protein</fullName>
    </recommendedName>
</protein>
<evidence type="ECO:0000313" key="3">
    <source>
        <dbReference type="EMBL" id="OQA59671.1"/>
    </source>
</evidence>
<evidence type="ECO:0000259" key="2">
    <source>
        <dbReference type="Pfam" id="PF04366"/>
    </source>
</evidence>
<evidence type="ECO:0000256" key="1">
    <source>
        <dbReference type="SAM" id="SignalP"/>
    </source>
</evidence>
<name>A0A1V5SZS2_9BACT</name>
<feature type="domain" description="Ysc84 actin-binding" evidence="2">
    <location>
        <begin position="102"/>
        <end position="223"/>
    </location>
</feature>
<dbReference type="InterPro" id="IPR007461">
    <property type="entry name" value="Ysc84_actin-binding"/>
</dbReference>
<feature type="signal peptide" evidence="1">
    <location>
        <begin position="1"/>
        <end position="26"/>
    </location>
</feature>
<dbReference type="InterPro" id="IPR051702">
    <property type="entry name" value="SH3_domain_YSC84-like"/>
</dbReference>
<dbReference type="GO" id="GO:0035091">
    <property type="term" value="F:phosphatidylinositol binding"/>
    <property type="evidence" value="ECO:0007669"/>
    <property type="project" value="TreeGrafter"/>
</dbReference>
<dbReference type="Pfam" id="PF04366">
    <property type="entry name" value="Ysc84"/>
    <property type="match status" value="1"/>
</dbReference>